<dbReference type="OrthoDB" id="5422440at2759"/>
<dbReference type="GeneID" id="28940799"/>
<dbReference type="AlphaFoldDB" id="A0A0W4ZKU9"/>
<dbReference type="GO" id="GO:0030687">
    <property type="term" value="C:preribosome, large subunit precursor"/>
    <property type="evidence" value="ECO:0007669"/>
    <property type="project" value="TreeGrafter"/>
</dbReference>
<dbReference type="PANTHER" id="PTHR28219:SF1">
    <property type="entry name" value="UPF0642 PROTEIN YBL028C"/>
    <property type="match status" value="1"/>
</dbReference>
<dbReference type="PANTHER" id="PTHR28219">
    <property type="entry name" value="UPF0642 PROTEIN YBL028C"/>
    <property type="match status" value="1"/>
</dbReference>
<gene>
    <name evidence="2" type="ORF">T551_02281</name>
</gene>
<keyword evidence="3" id="KW-1185">Reference proteome</keyword>
<dbReference type="EMBL" id="LFWA01000010">
    <property type="protein sequence ID" value="KTW29007.1"/>
    <property type="molecule type" value="Genomic_DNA"/>
</dbReference>
<accession>A0A0W4ZKU9</accession>
<dbReference type="Proteomes" id="UP000053447">
    <property type="component" value="Unassembled WGS sequence"/>
</dbReference>
<dbReference type="Pfam" id="PF10338">
    <property type="entry name" value="YBL028C_N"/>
    <property type="match status" value="1"/>
</dbReference>
<reference evidence="3" key="1">
    <citation type="journal article" date="2016" name="Nat. Commun.">
        <title>Genome analysis of three Pneumocystis species reveals adaptation mechanisms to life exclusively in mammalian hosts.</title>
        <authorList>
            <person name="Ma L."/>
            <person name="Chen Z."/>
            <person name="Huang D.W."/>
            <person name="Kutty G."/>
            <person name="Ishihara M."/>
            <person name="Wang H."/>
            <person name="Abouelleil A."/>
            <person name="Bishop L."/>
            <person name="Davey E."/>
            <person name="Deng R."/>
            <person name="Deng X."/>
            <person name="Fan L."/>
            <person name="Fantoni G."/>
            <person name="Fitzgerald M."/>
            <person name="Gogineni E."/>
            <person name="Goldberg J.M."/>
            <person name="Handley G."/>
            <person name="Hu X."/>
            <person name="Huber C."/>
            <person name="Jiao X."/>
            <person name="Jones K."/>
            <person name="Levin J.Z."/>
            <person name="Liu Y."/>
            <person name="Macdonald P."/>
            <person name="Melnikov A."/>
            <person name="Raley C."/>
            <person name="Sassi M."/>
            <person name="Sherman B.T."/>
            <person name="Song X."/>
            <person name="Sykes S."/>
            <person name="Tran B."/>
            <person name="Walsh L."/>
            <person name="Xia Y."/>
            <person name="Yang J."/>
            <person name="Young S."/>
            <person name="Zeng Q."/>
            <person name="Zheng X."/>
            <person name="Stephens R."/>
            <person name="Nusbaum C."/>
            <person name="Birren B.W."/>
            <person name="Azadi P."/>
            <person name="Lempicki R.A."/>
            <person name="Cuomo C.A."/>
            <person name="Kovacs J.A."/>
        </authorList>
    </citation>
    <scope>NUCLEOTIDE SEQUENCE [LARGE SCALE GENOMIC DNA]</scope>
    <source>
        <strain evidence="3">RU7</strain>
    </source>
</reference>
<evidence type="ECO:0000313" key="2">
    <source>
        <dbReference type="EMBL" id="KTW29007.1"/>
    </source>
</evidence>
<feature type="domain" description="DUF2423" evidence="1">
    <location>
        <begin position="1"/>
        <end position="43"/>
    </location>
</feature>
<name>A0A0W4ZKU9_PNEJ7</name>
<dbReference type="RefSeq" id="XP_018229116.1">
    <property type="nucleotide sequence ID" value="XM_018374544.1"/>
</dbReference>
<evidence type="ECO:0000313" key="3">
    <source>
        <dbReference type="Proteomes" id="UP000053447"/>
    </source>
</evidence>
<sequence>MAKSIRSHKKKHFRSIKRKNVFEPLYIDRIERLSLRLKNLSNKDNDNLDEMAVDNDQENITDRAEDGIDMYIDDIPVSSMNKKNNGADVSTASSRVSLKKKIYRKKFYKKRSFGTIFPEKKQKKKKNVKLH</sequence>
<comment type="caution">
    <text evidence="2">The sequence shown here is derived from an EMBL/GenBank/DDBJ whole genome shotgun (WGS) entry which is preliminary data.</text>
</comment>
<protein>
    <recommendedName>
        <fullName evidence="1">DUF2423 domain-containing protein</fullName>
    </recommendedName>
</protein>
<proteinExistence type="predicted"/>
<evidence type="ECO:0000259" key="1">
    <source>
        <dbReference type="Pfam" id="PF10338"/>
    </source>
</evidence>
<dbReference type="VEuPathDB" id="FungiDB:T551_02281"/>
<dbReference type="InterPro" id="IPR019434">
    <property type="entry name" value="DUF2423"/>
</dbReference>
<organism evidence="2 3">
    <name type="scientific">Pneumocystis jirovecii (strain RU7)</name>
    <name type="common">Human pneumocystis pneumonia agent</name>
    <dbReference type="NCBI Taxonomy" id="1408657"/>
    <lineage>
        <taxon>Eukaryota</taxon>
        <taxon>Fungi</taxon>
        <taxon>Dikarya</taxon>
        <taxon>Ascomycota</taxon>
        <taxon>Taphrinomycotina</taxon>
        <taxon>Pneumocystomycetes</taxon>
        <taxon>Pneumocystaceae</taxon>
        <taxon>Pneumocystis</taxon>
    </lineage>
</organism>